<feature type="region of interest" description="Disordered" evidence="5">
    <location>
        <begin position="680"/>
        <end position="702"/>
    </location>
</feature>
<evidence type="ECO:0000256" key="2">
    <source>
        <dbReference type="ARBA" id="ARBA00010059"/>
    </source>
</evidence>
<feature type="compositionally biased region" description="Low complexity" evidence="5">
    <location>
        <begin position="569"/>
        <end position="579"/>
    </location>
</feature>
<keyword evidence="4" id="KW-0539">Nucleus</keyword>
<keyword evidence="3" id="KW-0804">Transcription</keyword>
<dbReference type="Gene3D" id="2.30.18.10">
    <property type="entry name" value="Transcription factor IIA (TFIIA), beta-barrel domain"/>
    <property type="match status" value="1"/>
</dbReference>
<dbReference type="Pfam" id="PF03153">
    <property type="entry name" value="TFIIA"/>
    <property type="match status" value="2"/>
</dbReference>
<feature type="region of interest" description="Disordered" evidence="5">
    <location>
        <begin position="398"/>
        <end position="450"/>
    </location>
</feature>
<feature type="compositionally biased region" description="Low complexity" evidence="5">
    <location>
        <begin position="410"/>
        <end position="432"/>
    </location>
</feature>
<dbReference type="SUPFAM" id="SSF47396">
    <property type="entry name" value="Transcription factor IIA (TFIIA), alpha-helical domain"/>
    <property type="match status" value="1"/>
</dbReference>
<name>A0ABQ8JW74_DERPT</name>
<dbReference type="CDD" id="cd07976">
    <property type="entry name" value="TFIIA_alpha_beta_like"/>
    <property type="match status" value="2"/>
</dbReference>
<evidence type="ECO:0000256" key="4">
    <source>
        <dbReference type="ARBA" id="ARBA00023242"/>
    </source>
</evidence>
<feature type="compositionally biased region" description="Low complexity" evidence="5">
    <location>
        <begin position="257"/>
        <end position="271"/>
    </location>
</feature>
<feature type="compositionally biased region" description="Polar residues" evidence="5">
    <location>
        <begin position="272"/>
        <end position="281"/>
    </location>
</feature>
<evidence type="ECO:0000313" key="7">
    <source>
        <dbReference type="Proteomes" id="UP000887458"/>
    </source>
</evidence>
<evidence type="ECO:0000256" key="5">
    <source>
        <dbReference type="SAM" id="MobiDB-lite"/>
    </source>
</evidence>
<dbReference type="EMBL" id="NJHN03000008">
    <property type="protein sequence ID" value="KAH9426876.1"/>
    <property type="molecule type" value="Genomic_DNA"/>
</dbReference>
<dbReference type="PANTHER" id="PTHR12694">
    <property type="entry name" value="TRANSCRIPTION INITIATION FACTOR IIA SUBUNIT 1"/>
    <property type="match status" value="1"/>
</dbReference>
<dbReference type="InterPro" id="IPR009088">
    <property type="entry name" value="TFIIA_b-brl"/>
</dbReference>
<organism evidence="6 7">
    <name type="scientific">Dermatophagoides pteronyssinus</name>
    <name type="common">European house dust mite</name>
    <dbReference type="NCBI Taxonomy" id="6956"/>
    <lineage>
        <taxon>Eukaryota</taxon>
        <taxon>Metazoa</taxon>
        <taxon>Ecdysozoa</taxon>
        <taxon>Arthropoda</taxon>
        <taxon>Chelicerata</taxon>
        <taxon>Arachnida</taxon>
        <taxon>Acari</taxon>
        <taxon>Acariformes</taxon>
        <taxon>Sarcoptiformes</taxon>
        <taxon>Astigmata</taxon>
        <taxon>Psoroptidia</taxon>
        <taxon>Analgoidea</taxon>
        <taxon>Pyroglyphidae</taxon>
        <taxon>Dermatophagoidinae</taxon>
        <taxon>Dermatophagoides</taxon>
    </lineage>
</organism>
<keyword evidence="7" id="KW-1185">Reference proteome</keyword>
<gene>
    <name evidence="6" type="primary">GTF2A1</name>
    <name evidence="6" type="ORF">DERP_002977</name>
</gene>
<evidence type="ECO:0000313" key="6">
    <source>
        <dbReference type="EMBL" id="KAH9426876.1"/>
    </source>
</evidence>
<dbReference type="PANTHER" id="PTHR12694:SF8">
    <property type="entry name" value="TRANSCRIPTION INITIATION FACTOR IIA SUBUNIT 1"/>
    <property type="match status" value="1"/>
</dbReference>
<feature type="compositionally biased region" description="Low complexity" evidence="5">
    <location>
        <begin position="282"/>
        <end position="301"/>
    </location>
</feature>
<dbReference type="InterPro" id="IPR004855">
    <property type="entry name" value="TFIIA_asu/bsu"/>
</dbReference>
<accession>A0ABQ8JW74</accession>
<dbReference type="SUPFAM" id="SSF50784">
    <property type="entry name" value="Transcription factor IIA (TFIIA), beta-barrel domain"/>
    <property type="match status" value="1"/>
</dbReference>
<protein>
    <submittedName>
        <fullName evidence="6">Transcription initiation factor IIA subunit 1</fullName>
    </submittedName>
</protein>
<feature type="compositionally biased region" description="Low complexity" evidence="5">
    <location>
        <begin position="874"/>
        <end position="894"/>
    </location>
</feature>
<feature type="compositionally biased region" description="Low complexity" evidence="5">
    <location>
        <begin position="207"/>
        <end position="240"/>
    </location>
</feature>
<dbReference type="SMART" id="SM01371">
    <property type="entry name" value="TFIIA"/>
    <property type="match status" value="1"/>
</dbReference>
<feature type="compositionally biased region" description="Basic and acidic residues" evidence="5">
    <location>
        <begin position="241"/>
        <end position="256"/>
    </location>
</feature>
<feature type="region of interest" description="Disordered" evidence="5">
    <location>
        <begin position="207"/>
        <end position="302"/>
    </location>
</feature>
<feature type="region of interest" description="Disordered" evidence="5">
    <location>
        <begin position="566"/>
        <end position="586"/>
    </location>
</feature>
<dbReference type="Proteomes" id="UP000887458">
    <property type="component" value="Unassembled WGS sequence"/>
</dbReference>
<feature type="compositionally biased region" description="Acidic residues" evidence="5">
    <location>
        <begin position="913"/>
        <end position="966"/>
    </location>
</feature>
<comment type="similarity">
    <text evidence="2">Belongs to the TFIIA subunit 1 family.</text>
</comment>
<proteinExistence type="inferred from homology"/>
<comment type="caution">
    <text evidence="6">The sequence shown here is derived from an EMBL/GenBank/DDBJ whole genome shotgun (WGS) entry which is preliminary data.</text>
</comment>
<feature type="compositionally biased region" description="Low complexity" evidence="5">
    <location>
        <begin position="685"/>
        <end position="695"/>
    </location>
</feature>
<evidence type="ECO:0000256" key="1">
    <source>
        <dbReference type="ARBA" id="ARBA00004123"/>
    </source>
</evidence>
<feature type="region of interest" description="Disordered" evidence="5">
    <location>
        <begin position="488"/>
        <end position="521"/>
    </location>
</feature>
<feature type="region of interest" description="Disordered" evidence="5">
    <location>
        <begin position="873"/>
        <end position="966"/>
    </location>
</feature>
<sequence length="1016" mass="110129">MQQQRNDNCNRQQIPSNIFGPIPYQTMGSPSLSRIWNACQQQQHHTNNYSYLPSSYPLSYSPNHQRFSAQRSLLPAWQPCRQQQLDNSRFFHSPSSRRTLPPFYHNQNYHHHQHDCCGYRMTIANNASIIGVCHSSTSGSLDTFLKPRPPHSRDIVPKFYKSVIDDVIASIREVFLDDGIDEQVIQDLKQTWERKVLESRAVEHALQQAQAQAASPSSSTTTSGTSTTTNTTTTSTNSSSKAEKSSKNSQKKDREQQLQQQSNTGQGQTTSVITSNPNHVQKNGGNSNASNSKTTNNISSKVIKKEISDENIASTATTSKKQPTISANSNTVMVTNQSQSQQNVVTTIAAPTLATTLSGHLPQQPQQQPTMFRASAIVQNTHSLQQQPQSQHGFIGMTTSASPNGGGPHTGTPTLLQVSSSISPTNSSLSTSQKTNKRQTGGSGGDGKHVHHTLASGMIIGSMDVGGGGGVSSSSNISSHIGIGSDGMGNSNADARGSFNSSLSTTTTTAEANTSSSQGRSTFKNVNSLAISSSDNNFNTNRHYNSDIININSSNNHKRMRMDIRPSNKRQSNNNSQKSIHNPQQQINLNDLADAAIISRMNSQDGIGNHLAIGSGQHNYPVSQSIPINLSTATNTNRSLIYPDRTATGANAHNHHEQMVMQQYLNSFMNQPSSSSPFLSPYVATSSSNSSTSTSGQFLDRNTAGQSHYNNIGAGGGAINIGIGGGTHMSNNSHKVDSSYLSLQRFLNSNNAPTHASDLMHIRYEVKFPSGMLSGTHKLIMLPNNMGPPGTGTFVINQDLLNSINLQHGNSILHAAPGGQPVFQQGLAPGTIPYAIRTAGVQPNMGITTTPLQQIVRGQVLSTLPQTIPSVLTSGAQQQQQQSIGQQQQSRPSSGAGGRVAQLDGYNDQTNDSSDDSNDDDDLDDYRDNDDDLDGDDDEMNDEENEAGVEEEPLNSEDDVSDEDPVELFETDNVVVCQYDKVTRTRNKWKFYFKDGIMNLKGKDYVFSRALGDAEW</sequence>
<dbReference type="Gene3D" id="1.10.287.100">
    <property type="match status" value="1"/>
</dbReference>
<feature type="compositionally biased region" description="Low complexity" evidence="5">
    <location>
        <begin position="500"/>
        <end position="517"/>
    </location>
</feature>
<evidence type="ECO:0000256" key="3">
    <source>
        <dbReference type="ARBA" id="ARBA00023163"/>
    </source>
</evidence>
<comment type="subcellular location">
    <subcellularLocation>
        <location evidence="1">Nucleus</location>
    </subcellularLocation>
</comment>
<reference evidence="6 7" key="1">
    <citation type="journal article" date="2018" name="J. Allergy Clin. Immunol.">
        <title>High-quality assembly of Dermatophagoides pteronyssinus genome and transcriptome reveals a wide range of novel allergens.</title>
        <authorList>
            <person name="Liu X.Y."/>
            <person name="Yang K.Y."/>
            <person name="Wang M.Q."/>
            <person name="Kwok J.S."/>
            <person name="Zeng X."/>
            <person name="Yang Z."/>
            <person name="Xiao X.J."/>
            <person name="Lau C.P."/>
            <person name="Li Y."/>
            <person name="Huang Z.M."/>
            <person name="Ba J.G."/>
            <person name="Yim A.K."/>
            <person name="Ouyang C.Y."/>
            <person name="Ngai S.M."/>
            <person name="Chan T.F."/>
            <person name="Leung E.L."/>
            <person name="Liu L."/>
            <person name="Liu Z.G."/>
            <person name="Tsui S.K."/>
        </authorList>
    </citation>
    <scope>NUCLEOTIDE SEQUENCE [LARGE SCALE GENOMIC DNA]</scope>
    <source>
        <strain evidence="6">Derp</strain>
    </source>
</reference>
<reference evidence="6 7" key="2">
    <citation type="journal article" date="2022" name="Mol. Biol. Evol.">
        <title>Comparative Genomics Reveals Insights into the Divergent Evolution of Astigmatic Mites and Household Pest Adaptations.</title>
        <authorList>
            <person name="Xiong Q."/>
            <person name="Wan A.T."/>
            <person name="Liu X."/>
            <person name="Fung C.S."/>
            <person name="Xiao X."/>
            <person name="Malainual N."/>
            <person name="Hou J."/>
            <person name="Wang L."/>
            <person name="Wang M."/>
            <person name="Yang K.Y."/>
            <person name="Cui Y."/>
            <person name="Leung E.L."/>
            <person name="Nong W."/>
            <person name="Shin S.K."/>
            <person name="Au S.W."/>
            <person name="Jeong K.Y."/>
            <person name="Chew F.T."/>
            <person name="Hui J.H."/>
            <person name="Leung T.F."/>
            <person name="Tungtrongchitr A."/>
            <person name="Zhong N."/>
            <person name="Liu Z."/>
            <person name="Tsui S.K."/>
        </authorList>
    </citation>
    <scope>NUCLEOTIDE SEQUENCE [LARGE SCALE GENOMIC DNA]</scope>
    <source>
        <strain evidence="6">Derp</strain>
    </source>
</reference>